<keyword evidence="2" id="KW-1185">Reference proteome</keyword>
<proteinExistence type="predicted"/>
<dbReference type="OrthoDB" id="9906245at2"/>
<organism evidence="1 2">
    <name type="scientific">Micromonospora echinospora</name>
    <name type="common">Micromonospora purpurea</name>
    <dbReference type="NCBI Taxonomy" id="1877"/>
    <lineage>
        <taxon>Bacteria</taxon>
        <taxon>Bacillati</taxon>
        <taxon>Actinomycetota</taxon>
        <taxon>Actinomycetes</taxon>
        <taxon>Micromonosporales</taxon>
        <taxon>Micromonosporaceae</taxon>
        <taxon>Micromonospora</taxon>
    </lineage>
</organism>
<dbReference type="EMBL" id="LT607413">
    <property type="protein sequence ID" value="SCE85202.1"/>
    <property type="molecule type" value="Genomic_DNA"/>
</dbReference>
<accession>A0A1C4VMH6</accession>
<name>A0A1C4VMH6_MICEC</name>
<dbReference type="RefSeq" id="WP_143740422.1">
    <property type="nucleotide sequence ID" value="NZ_JBFAII010000014.1"/>
</dbReference>
<evidence type="ECO:0000313" key="1">
    <source>
        <dbReference type="EMBL" id="SCE85202.1"/>
    </source>
</evidence>
<evidence type="ECO:0000313" key="2">
    <source>
        <dbReference type="Proteomes" id="UP000198253"/>
    </source>
</evidence>
<evidence type="ECO:0008006" key="3">
    <source>
        <dbReference type="Google" id="ProtNLM"/>
    </source>
</evidence>
<sequence length="83" mass="8213">MSLGSIGADPAGLRAVSTAVSTAAAGLPRTCPVPASVGDPAADAALADFVRRWSAQFGRLQDAASVIARQANMTAVAFALAGE</sequence>
<reference evidence="2" key="1">
    <citation type="submission" date="2016-06" db="EMBL/GenBank/DDBJ databases">
        <authorList>
            <person name="Varghese N."/>
            <person name="Submissions Spin"/>
        </authorList>
    </citation>
    <scope>NUCLEOTIDE SEQUENCE [LARGE SCALE GENOMIC DNA]</scope>
    <source>
        <strain evidence="2">DSM 43816</strain>
    </source>
</reference>
<dbReference type="InParanoid" id="A0A1C4VMH6"/>
<dbReference type="Proteomes" id="UP000198253">
    <property type="component" value="Chromosome I"/>
</dbReference>
<gene>
    <name evidence="1" type="ORF">GA0070618_1395</name>
</gene>
<dbReference type="AlphaFoldDB" id="A0A1C4VMH6"/>
<protein>
    <recommendedName>
        <fullName evidence="3">PE family protein</fullName>
    </recommendedName>
</protein>